<evidence type="ECO:0000313" key="3">
    <source>
        <dbReference type="Proteomes" id="UP001500630"/>
    </source>
</evidence>
<dbReference type="Proteomes" id="UP001500630">
    <property type="component" value="Unassembled WGS sequence"/>
</dbReference>
<dbReference type="Pfam" id="PF12730">
    <property type="entry name" value="ABC2_membrane_4"/>
    <property type="match status" value="1"/>
</dbReference>
<dbReference type="EMBL" id="BAABDQ010000012">
    <property type="protein sequence ID" value="GAA3566984.1"/>
    <property type="molecule type" value="Genomic_DNA"/>
</dbReference>
<proteinExistence type="predicted"/>
<accession>A0ABP6XGL6</accession>
<feature type="transmembrane region" description="Helical" evidence="1">
    <location>
        <begin position="37"/>
        <end position="59"/>
    </location>
</feature>
<evidence type="ECO:0000313" key="2">
    <source>
        <dbReference type="EMBL" id="GAA3566984.1"/>
    </source>
</evidence>
<keyword evidence="1" id="KW-0812">Transmembrane</keyword>
<keyword evidence="1" id="KW-1133">Transmembrane helix</keyword>
<comment type="caution">
    <text evidence="2">The sequence shown here is derived from an EMBL/GenBank/DDBJ whole genome shotgun (WGS) entry which is preliminary data.</text>
</comment>
<evidence type="ECO:0000256" key="1">
    <source>
        <dbReference type="SAM" id="Phobius"/>
    </source>
</evidence>
<organism evidence="2 3">
    <name type="scientific">Nonomuraea rosea</name>
    <dbReference type="NCBI Taxonomy" id="638574"/>
    <lineage>
        <taxon>Bacteria</taxon>
        <taxon>Bacillati</taxon>
        <taxon>Actinomycetota</taxon>
        <taxon>Actinomycetes</taxon>
        <taxon>Streptosporangiales</taxon>
        <taxon>Streptosporangiaceae</taxon>
        <taxon>Nonomuraea</taxon>
    </lineage>
</organism>
<name>A0ABP6XGL6_9ACTN</name>
<keyword evidence="3" id="KW-1185">Reference proteome</keyword>
<protein>
    <submittedName>
        <fullName evidence="2">ABC transporter permease subunit</fullName>
    </submittedName>
</protein>
<feature type="transmembrane region" description="Helical" evidence="1">
    <location>
        <begin position="120"/>
        <end position="146"/>
    </location>
</feature>
<feature type="transmembrane region" description="Helical" evidence="1">
    <location>
        <begin position="79"/>
        <end position="99"/>
    </location>
</feature>
<keyword evidence="1" id="KW-0472">Membrane</keyword>
<feature type="transmembrane region" description="Helical" evidence="1">
    <location>
        <begin position="166"/>
        <end position="191"/>
    </location>
</feature>
<feature type="transmembrane region" description="Helical" evidence="1">
    <location>
        <begin position="243"/>
        <end position="266"/>
    </location>
</feature>
<feature type="transmembrane region" description="Helical" evidence="1">
    <location>
        <begin position="198"/>
        <end position="223"/>
    </location>
</feature>
<reference evidence="3" key="1">
    <citation type="journal article" date="2019" name="Int. J. Syst. Evol. Microbiol.">
        <title>The Global Catalogue of Microorganisms (GCM) 10K type strain sequencing project: providing services to taxonomists for standard genome sequencing and annotation.</title>
        <authorList>
            <consortium name="The Broad Institute Genomics Platform"/>
            <consortium name="The Broad Institute Genome Sequencing Center for Infectious Disease"/>
            <person name="Wu L."/>
            <person name="Ma J."/>
        </authorList>
    </citation>
    <scope>NUCLEOTIDE SEQUENCE [LARGE SCALE GENOMIC DNA]</scope>
    <source>
        <strain evidence="3">JCM 17326</strain>
    </source>
</reference>
<dbReference type="RefSeq" id="WP_345566032.1">
    <property type="nucleotide sequence ID" value="NZ_BAABDQ010000012.1"/>
</dbReference>
<gene>
    <name evidence="2" type="ORF">GCM10022419_054600</name>
</gene>
<sequence length="275" mass="28182">MSVAPALAAPAQVGGTRALFGAVWAEWTKLRSIPSTWYLLGGCLVYSIGFSAVISYGMVRNFATVSAEEKAAFDPTATSLTSFVLGQLVFAAVAVLVVTSEHTTGTIQASLAAVPRRGRLFAAKSVVVAAVLLVFGDVAAFGAFFAGQAAIASQGAPAANIGQPGVLVAVAAAGLYLAVLGLLALALGSLLRSTAGTIALLAVVTLAIPALSAPLPDWLAAWLEKYWPLTAGTRIMAVRDDPGLLAPWTGFAVMCGTVAVVLVIAVRSFRIRSPR</sequence>